<accession>A0A934V6A0</accession>
<feature type="transmembrane region" description="Helical" evidence="2">
    <location>
        <begin position="20"/>
        <end position="40"/>
    </location>
</feature>
<keyword evidence="2" id="KW-1133">Transmembrane helix</keyword>
<protein>
    <submittedName>
        <fullName evidence="3">Uncharacterized protein</fullName>
    </submittedName>
</protein>
<dbReference type="RefSeq" id="WP_200319369.1">
    <property type="nucleotide sequence ID" value="NZ_JAENJH010000003.1"/>
</dbReference>
<feature type="transmembrane region" description="Helical" evidence="2">
    <location>
        <begin position="46"/>
        <end position="65"/>
    </location>
</feature>
<gene>
    <name evidence="3" type="ORF">JHE00_16740</name>
</gene>
<evidence type="ECO:0000313" key="4">
    <source>
        <dbReference type="Proteomes" id="UP000635245"/>
    </source>
</evidence>
<reference evidence="3" key="1">
    <citation type="submission" date="2020-12" db="EMBL/GenBank/DDBJ databases">
        <title>Prauserella sp. ASG 168, a novel actinomycete isolated from cave rock.</title>
        <authorList>
            <person name="Suriyachadkun C."/>
        </authorList>
    </citation>
    <scope>NUCLEOTIDE SEQUENCE</scope>
    <source>
        <strain evidence="3">ASG 168</strain>
    </source>
</reference>
<keyword evidence="4" id="KW-1185">Reference proteome</keyword>
<keyword evidence="2" id="KW-0812">Transmembrane</keyword>
<dbReference type="AlphaFoldDB" id="A0A934V6A0"/>
<dbReference type="Proteomes" id="UP000635245">
    <property type="component" value="Unassembled WGS sequence"/>
</dbReference>
<proteinExistence type="predicted"/>
<dbReference type="EMBL" id="JAENJH010000003">
    <property type="protein sequence ID" value="MBK1785980.1"/>
    <property type="molecule type" value="Genomic_DNA"/>
</dbReference>
<comment type="caution">
    <text evidence="3">The sequence shown here is derived from an EMBL/GenBank/DDBJ whole genome shotgun (WGS) entry which is preliminary data.</text>
</comment>
<evidence type="ECO:0000256" key="2">
    <source>
        <dbReference type="SAM" id="Phobius"/>
    </source>
</evidence>
<evidence type="ECO:0000256" key="1">
    <source>
        <dbReference type="SAM" id="MobiDB-lite"/>
    </source>
</evidence>
<keyword evidence="2" id="KW-0472">Membrane</keyword>
<feature type="region of interest" description="Disordered" evidence="1">
    <location>
        <begin position="184"/>
        <end position="244"/>
    </location>
</feature>
<organism evidence="3 4">
    <name type="scientific">Prauserella cavernicola</name>
    <dbReference type="NCBI Taxonomy" id="2800127"/>
    <lineage>
        <taxon>Bacteria</taxon>
        <taxon>Bacillati</taxon>
        <taxon>Actinomycetota</taxon>
        <taxon>Actinomycetes</taxon>
        <taxon>Pseudonocardiales</taxon>
        <taxon>Pseudonocardiaceae</taxon>
        <taxon>Prauserella</taxon>
    </lineage>
</organism>
<evidence type="ECO:0000313" key="3">
    <source>
        <dbReference type="EMBL" id="MBK1785980.1"/>
    </source>
</evidence>
<sequence length="244" mass="26961">MEVWRTPKQSWPAALIGMLIRWRAEIALTAATVVTLVWFQSETSTVVMWLTVGGTVAFVAVVPPARRFVLARFWCVVDRHRLRTCLRMAKVRTMNLDGSLPFMLWARPTKTGERVWMWTRAGSSAEELEHVLGSIAPACFARSARLHRVRSLSTLVAVEIVRRDPLDKPQPIASPLARLSARMRGQQATPEGVEPISAATVTPLPIRKNTGTTAKPAKAAKKSTPDAARPSVVVNGEDLSDYID</sequence>
<name>A0A934V6A0_9PSEU</name>